<dbReference type="AlphaFoldDB" id="A0A819R948"/>
<protein>
    <submittedName>
        <fullName evidence="1">Uncharacterized protein</fullName>
    </submittedName>
</protein>
<evidence type="ECO:0000313" key="1">
    <source>
        <dbReference type="EMBL" id="CAF4048261.1"/>
    </source>
</evidence>
<dbReference type="Proteomes" id="UP000663868">
    <property type="component" value="Unassembled WGS sequence"/>
</dbReference>
<organism evidence="1 2">
    <name type="scientific">Adineta steineri</name>
    <dbReference type="NCBI Taxonomy" id="433720"/>
    <lineage>
        <taxon>Eukaryota</taxon>
        <taxon>Metazoa</taxon>
        <taxon>Spiralia</taxon>
        <taxon>Gnathifera</taxon>
        <taxon>Rotifera</taxon>
        <taxon>Eurotatoria</taxon>
        <taxon>Bdelloidea</taxon>
        <taxon>Adinetida</taxon>
        <taxon>Adinetidae</taxon>
        <taxon>Adineta</taxon>
    </lineage>
</organism>
<proteinExistence type="predicted"/>
<gene>
    <name evidence="1" type="ORF">KXQ929_LOCUS31361</name>
</gene>
<name>A0A819R948_9BILA</name>
<reference evidence="1" key="1">
    <citation type="submission" date="2021-02" db="EMBL/GenBank/DDBJ databases">
        <authorList>
            <person name="Nowell W R."/>
        </authorList>
    </citation>
    <scope>NUCLEOTIDE SEQUENCE</scope>
</reference>
<evidence type="ECO:0000313" key="2">
    <source>
        <dbReference type="Proteomes" id="UP000663868"/>
    </source>
</evidence>
<comment type="caution">
    <text evidence="1">The sequence shown here is derived from an EMBL/GenBank/DDBJ whole genome shotgun (WGS) entry which is preliminary data.</text>
</comment>
<dbReference type="EMBL" id="CAJOBB010003579">
    <property type="protein sequence ID" value="CAF4048261.1"/>
    <property type="molecule type" value="Genomic_DNA"/>
</dbReference>
<sequence>MSRNIQQIRSRRIQCIVLSSDDEIDNDVDEKHNQDDTKPIISTINQLQVATSYSKKSKSVVPKQPLTTTTTRILEEIDLTSPVKVSCDLSQQNYLPYTLTSLNQERLSILPTYPSTNNNINDQPSVLLLLANISNSQLSSQERTYRQQGTYKCSFTIQDRTALTTSFMIQQYNTYYESIIERLNVDLSILDYNYLRLKKFIRLCHLAYIHVLPSSRSTGFNFDMNEKEFPQLLEFYLQIDIDLFYMKTCSFRQAEPRKKSEGIFCTTTPECRYVMTPCHSCSLCCSLNQASNRRQHSVTFNLYQKHRFVNGYESILNCPASCNTNNIIYALTCQCGNYDYIGETSGNLLKRLSSHQCFTHRLILETLIGETNYVRFWGGKTNQMTNKDSMRLYQHPKYCSSVIQSFLNQNLDYWIFVPILNEEADRENIYYQSSKVLQTTNTNNLNDNMIQKCLDALPRPPNGYKFSRFQINRQYDFFTMKHYQTQPNMNYIVFNTTMIAVLPMNTSDLFRQLVHSLLVTHAETKLNTLGHIFSYPCHAPINQGVWCANLRRPAPPSHH</sequence>
<accession>A0A819R948</accession>